<dbReference type="RefSeq" id="WP_191619252.1">
    <property type="nucleotide sequence ID" value="NZ_JACYFG010000051.1"/>
</dbReference>
<evidence type="ECO:0000313" key="3">
    <source>
        <dbReference type="Proteomes" id="UP000622317"/>
    </source>
</evidence>
<name>A0A927FD48_9BACT</name>
<comment type="caution">
    <text evidence="2">The sequence shown here is derived from an EMBL/GenBank/DDBJ whole genome shotgun (WGS) entry which is preliminary data.</text>
</comment>
<dbReference type="InterPro" id="IPR010496">
    <property type="entry name" value="AL/BT2_dom"/>
</dbReference>
<reference evidence="2" key="1">
    <citation type="submission" date="2020-09" db="EMBL/GenBank/DDBJ databases">
        <title>Pelagicoccus enzymogenes sp. nov. with an EPS production, isolated from marine sediment.</title>
        <authorList>
            <person name="Feng X."/>
        </authorList>
    </citation>
    <scope>NUCLEOTIDE SEQUENCE</scope>
    <source>
        <strain evidence="2">NFK12</strain>
    </source>
</reference>
<evidence type="ECO:0000259" key="1">
    <source>
        <dbReference type="Pfam" id="PF06439"/>
    </source>
</evidence>
<gene>
    <name evidence="2" type="ORF">IEN85_21990</name>
</gene>
<proteinExistence type="predicted"/>
<dbReference type="Pfam" id="PF06439">
    <property type="entry name" value="3keto-disac_hyd"/>
    <property type="match status" value="1"/>
</dbReference>
<sequence>MTSRVSSFGSVFLLVNLFCGQVRAESLFDGSTLAGWHIMQVSEKDPYYATDENFYVEDGAIVCRQLDNQKGGLLLTDATFIDFELKLEFMSDWGCDSGVFIRCTDRGEGIQIMNDYLPGGNVGNLFGQGTGGYLSRPIQLEEESGRIVARDSYDGEEIDGLLYSIGAAAWNQVWKEGEWNALKIRCVGAEPRITTWVNGVKVMQMDGRVFRARHLKDTNQKNWNAPSTWDRESVQAITGNAGSVALQIHPGNRWKAGGVVRYRNIQITPLK</sequence>
<dbReference type="Proteomes" id="UP000622317">
    <property type="component" value="Unassembled WGS sequence"/>
</dbReference>
<accession>A0A927FD48</accession>
<evidence type="ECO:0000313" key="2">
    <source>
        <dbReference type="EMBL" id="MBD5782186.1"/>
    </source>
</evidence>
<dbReference type="Gene3D" id="2.60.120.560">
    <property type="entry name" value="Exo-inulinase, domain 1"/>
    <property type="match status" value="1"/>
</dbReference>
<dbReference type="EMBL" id="JACYFG010000051">
    <property type="protein sequence ID" value="MBD5782186.1"/>
    <property type="molecule type" value="Genomic_DNA"/>
</dbReference>
<dbReference type="GO" id="GO:0016787">
    <property type="term" value="F:hydrolase activity"/>
    <property type="evidence" value="ECO:0007669"/>
    <property type="project" value="InterPro"/>
</dbReference>
<protein>
    <submittedName>
        <fullName evidence="2">DUF1080 domain-containing protein</fullName>
    </submittedName>
</protein>
<dbReference type="AlphaFoldDB" id="A0A927FD48"/>
<feature type="domain" description="3-keto-alpha-glucoside-1,2-lyase/3-keto-2-hydroxy-glucal hydratase" evidence="1">
    <location>
        <begin position="24"/>
        <end position="268"/>
    </location>
</feature>
<keyword evidence="3" id="KW-1185">Reference proteome</keyword>
<organism evidence="2 3">
    <name type="scientific">Pelagicoccus enzymogenes</name>
    <dbReference type="NCBI Taxonomy" id="2773457"/>
    <lineage>
        <taxon>Bacteria</taxon>
        <taxon>Pseudomonadati</taxon>
        <taxon>Verrucomicrobiota</taxon>
        <taxon>Opitutia</taxon>
        <taxon>Puniceicoccales</taxon>
        <taxon>Pelagicoccaceae</taxon>
        <taxon>Pelagicoccus</taxon>
    </lineage>
</organism>